<keyword evidence="1" id="KW-0732">Signal</keyword>
<dbReference type="GO" id="GO:0016020">
    <property type="term" value="C:membrane"/>
    <property type="evidence" value="ECO:0007669"/>
    <property type="project" value="InterPro"/>
</dbReference>
<proteinExistence type="predicted"/>
<gene>
    <name evidence="3" type="primary">AVEN_129891_1</name>
    <name evidence="3" type="ORF">CDAR_240081</name>
</gene>
<accession>A0AAV4V534</accession>
<dbReference type="GO" id="GO:0010855">
    <property type="term" value="F:adenylate cyclase inhibitor activity"/>
    <property type="evidence" value="ECO:0007669"/>
    <property type="project" value="TreeGrafter"/>
</dbReference>
<dbReference type="PANTHER" id="PTHR46682">
    <property type="entry name" value="ADHESION G-PROTEIN COUPLED RECEPTOR V1"/>
    <property type="match status" value="1"/>
</dbReference>
<dbReference type="InterPro" id="IPR026919">
    <property type="entry name" value="ADGRV1"/>
</dbReference>
<evidence type="ECO:0000313" key="4">
    <source>
        <dbReference type="Proteomes" id="UP001054837"/>
    </source>
</evidence>
<dbReference type="InterPro" id="IPR009039">
    <property type="entry name" value="EAR"/>
</dbReference>
<protein>
    <submittedName>
        <fullName evidence="3">Uncharacterized protein</fullName>
    </submittedName>
</protein>
<dbReference type="PROSITE" id="PS50912">
    <property type="entry name" value="EAR"/>
    <property type="match status" value="2"/>
</dbReference>
<dbReference type="SUPFAM" id="SSF50978">
    <property type="entry name" value="WD40 repeat-like"/>
    <property type="match status" value="1"/>
</dbReference>
<keyword evidence="4" id="KW-1185">Reference proteome</keyword>
<reference evidence="3 4" key="1">
    <citation type="submission" date="2021-06" db="EMBL/GenBank/DDBJ databases">
        <title>Caerostris darwini draft genome.</title>
        <authorList>
            <person name="Kono N."/>
            <person name="Arakawa K."/>
        </authorList>
    </citation>
    <scope>NUCLEOTIDE SEQUENCE [LARGE SCALE GENOMIC DNA]</scope>
</reference>
<sequence length="2066" mass="231308">MLRSKAVQEAPGLEVGQKAIPFGWRRRTGAGSLFLNCVSICLETMNLLAASVVCGLFLCAPLSASQEDETLRSSLAPRLTNFRLDLHHILEGSRIRKKRRLLHSEDESKIKRESPDSQTHVYASPDHGLSYLSDYNMTFWIGFQHQSKHHILIGTQKGRLILFKLSDIDDSDARTVSITLNEAVASKAMAFSYYDEQWFAIKQSYGNSTWIRFYQRVDRGLEGRQTIVLEGEADFDLVTVKGVHYLAVVTSPNQSMLTLYHWTQTQFDRIASRTVRGARSVACWVMDGSLYMAVAQEGRASPVYFYNAKGDGELVLLQMLDAEGPRKVMHFYASGGHYVAFVGRRDATIYWWSNDQFLRWQTIAQTAFASDASVLALDNGEAMIVIALQEEALFYAVDASGRFVRIFSMHLSGYLASMQFMYSGKNHYALVFLKDRPQLVWKLIMDSYYMPTAASLNPLQQCLQDLDAVLGERQGHIDAALPRLRRVWLRNGRQNVTAEVVVTEVTSSTQPSDIALVLVISLRKTLPSTSIPAAENAISNIQSIVDGLLRNVKGSVLKSGTQTIAGNKQFTEAIAVPFLNLESTSRDVPINGIPVSRIGQFALRKFGNQTLWYPAIVEDVQAEDVLANALNGILVDDLLLLGGDQEASGTLKFSKIFVSDVLVASVNSIYVDDFVTVGSNQMIGHLKTVSVLRCSIIYVQGYTNGENLEELNQRVVSILDDWEIKGRLSVESVLHIAANVFLVGSLNGVIDVNHLDLNSVKKHTEQNLKGHFIFTSECNVFEYVYISGYVNNVDVGQLVTLSTPQIISGDVVFGELLTLDRGLAVDYVNDVDLNRTAIVKMDEPQFVTGFVSFVEHLQVEHIAMTEYVTLDAVDPSMFVQDIVKHEAGVVKNDKILFRNVVVLGDIVAIDGINGYKISDLPNVVWLKSNTQVVEMPVTITKLTAKADLEAKLVNRLRFDTDLVHSFRNESITSVKTFINDVSITDHIDLEATLINGLEMDRYVENGKIYGQKFLRTLEIYGDISADILNNLQMDQIMQPHTYQEVQSDIKFISELMVVPDLVSGNVNLNTFKNIHLQEYISNVVLKTNRKYTIANKIFSIIRASNLIMDNESTIGGTKFSEMVKRVVTLDTRQEIIARKTFPHDLHLHSFSNVSYLNDRDWRRIINNIVFAAESSSIESFKTFTGTVTAGQVLVHEFINGINVTLMNMNTFFKSRNNVVGQPIILTQNVKIGDLEAKSSVEGLQWNDFIYIRQKENLNFIRLLSDAILTANIQVDGLINGCDINKIVEKVLYANKTSQFIKEKIFVQNMEIEGNLHLKKVVNQISVEELQQAFIPVSADQVITSNVVVDSNLGAYKLILVDYTSFEQIVQDAVRHSITQEISGYKRFKELNSNTLSTQDIFINDSLNGIDINGVFNNAVLKTGHQDVVGEKIFNSLNASVVAVEAYINGLRLPDDVVRIDTDEHITSFTIFMSDLTLGSDLNVFGKMNQVDVLGFIFNRVALTGEQFVSSPLSFVRDVSINGDFNIDETVNGVVLGLACKIYQDFPLDGSKVFLEDFNIIGSLFAPSVNGHDTRLMDQIIIRYNKDEHLSELQVFDKQLVGNSLSTEMVNGKSLSDLINSFILTEANYNGTLSFFDGLSYSLVQQLNNQMLASGNRLSRFSHFLLVQEIDIGPITKILLGQNLAHVSKEFSHTMVLWTTKKQCSHMGRCCHSEFSYWMRISKSGRLMIDGDAESGRYYPLQNPFATDRDLFFWTNEAVAQSQWCNVSRTGELVLSFKVSGETEVLMRMKSAATLSEARFFRRGRRAYIVAGFYFDRKEEEYSGTVVYVFNEVKGQWMEHEFLPSYGTLSLDVTHDALNDQLLLAVGTGMGTYSTVYRWNDNENGFNLVQNIPPKYVTSTIWLKHGTLQLLAMSSVGHWPKTGEDCVDFLSGGQVDIYAYHGNVEWIQSIPLRGVVSMLSLNLAGDTFLVAASHQLQSVFIYEWKGYAGFSLIQSMFVEQVRHLNAFTIDGDVYVTVAVTSGSSKLMKVILQGEHAAAAAGGVGRDLSLRKRERPMHDEKLVSTVNI</sequence>
<dbReference type="PANTHER" id="PTHR46682:SF1">
    <property type="entry name" value="ADHESION G-PROTEIN COUPLED RECEPTOR V1"/>
    <property type="match status" value="1"/>
</dbReference>
<organism evidence="3 4">
    <name type="scientific">Caerostris darwini</name>
    <dbReference type="NCBI Taxonomy" id="1538125"/>
    <lineage>
        <taxon>Eukaryota</taxon>
        <taxon>Metazoa</taxon>
        <taxon>Ecdysozoa</taxon>
        <taxon>Arthropoda</taxon>
        <taxon>Chelicerata</taxon>
        <taxon>Arachnida</taxon>
        <taxon>Araneae</taxon>
        <taxon>Araneomorphae</taxon>
        <taxon>Entelegynae</taxon>
        <taxon>Araneoidea</taxon>
        <taxon>Araneidae</taxon>
        <taxon>Caerostris</taxon>
    </lineage>
</organism>
<dbReference type="Proteomes" id="UP001054837">
    <property type="component" value="Unassembled WGS sequence"/>
</dbReference>
<dbReference type="GO" id="GO:0004930">
    <property type="term" value="F:G protein-coupled receptor activity"/>
    <property type="evidence" value="ECO:0007669"/>
    <property type="project" value="InterPro"/>
</dbReference>
<comment type="caution">
    <text evidence="3">The sequence shown here is derived from an EMBL/GenBank/DDBJ whole genome shotgun (WGS) entry which is preliminary data.</text>
</comment>
<dbReference type="EMBL" id="BPLQ01012353">
    <property type="protein sequence ID" value="GIY64863.1"/>
    <property type="molecule type" value="Genomic_DNA"/>
</dbReference>
<dbReference type="InterPro" id="IPR036322">
    <property type="entry name" value="WD40_repeat_dom_sf"/>
</dbReference>
<evidence type="ECO:0000313" key="3">
    <source>
        <dbReference type="EMBL" id="GIY64863.1"/>
    </source>
</evidence>
<evidence type="ECO:0000256" key="1">
    <source>
        <dbReference type="ARBA" id="ARBA00022729"/>
    </source>
</evidence>
<name>A0AAV4V534_9ARAC</name>
<dbReference type="GO" id="GO:0071277">
    <property type="term" value="P:cellular response to calcium ion"/>
    <property type="evidence" value="ECO:0007669"/>
    <property type="project" value="TreeGrafter"/>
</dbReference>
<dbReference type="GO" id="GO:0005737">
    <property type="term" value="C:cytoplasm"/>
    <property type="evidence" value="ECO:0007669"/>
    <property type="project" value="TreeGrafter"/>
</dbReference>
<evidence type="ECO:0000256" key="2">
    <source>
        <dbReference type="ARBA" id="ARBA00022737"/>
    </source>
</evidence>
<dbReference type="GO" id="GO:0001965">
    <property type="term" value="F:G-protein alpha-subunit binding"/>
    <property type="evidence" value="ECO:0007669"/>
    <property type="project" value="TreeGrafter"/>
</dbReference>
<keyword evidence="2" id="KW-0677">Repeat</keyword>